<comment type="caution">
    <text evidence="1">The sequence shown here is derived from an EMBL/GenBank/DDBJ whole genome shotgun (WGS) entry which is preliminary data.</text>
</comment>
<name>A0AAV7WFX5_PLEWA</name>
<proteinExistence type="predicted"/>
<organism evidence="1 2">
    <name type="scientific">Pleurodeles waltl</name>
    <name type="common">Iberian ribbed newt</name>
    <dbReference type="NCBI Taxonomy" id="8319"/>
    <lineage>
        <taxon>Eukaryota</taxon>
        <taxon>Metazoa</taxon>
        <taxon>Chordata</taxon>
        <taxon>Craniata</taxon>
        <taxon>Vertebrata</taxon>
        <taxon>Euteleostomi</taxon>
        <taxon>Amphibia</taxon>
        <taxon>Batrachia</taxon>
        <taxon>Caudata</taxon>
        <taxon>Salamandroidea</taxon>
        <taxon>Salamandridae</taxon>
        <taxon>Pleurodelinae</taxon>
        <taxon>Pleurodeles</taxon>
    </lineage>
</organism>
<protein>
    <submittedName>
        <fullName evidence="1">Uncharacterized protein</fullName>
    </submittedName>
</protein>
<gene>
    <name evidence="1" type="ORF">NDU88_006531</name>
</gene>
<evidence type="ECO:0000313" key="2">
    <source>
        <dbReference type="Proteomes" id="UP001066276"/>
    </source>
</evidence>
<dbReference type="EMBL" id="JANPWB010000002">
    <property type="protein sequence ID" value="KAJ1211170.1"/>
    <property type="molecule type" value="Genomic_DNA"/>
</dbReference>
<reference evidence="1" key="1">
    <citation type="journal article" date="2022" name="bioRxiv">
        <title>Sequencing and chromosome-scale assembly of the giantPleurodeles waltlgenome.</title>
        <authorList>
            <person name="Brown T."/>
            <person name="Elewa A."/>
            <person name="Iarovenko S."/>
            <person name="Subramanian E."/>
            <person name="Araus A.J."/>
            <person name="Petzold A."/>
            <person name="Susuki M."/>
            <person name="Suzuki K.-i.T."/>
            <person name="Hayashi T."/>
            <person name="Toyoda A."/>
            <person name="Oliveira C."/>
            <person name="Osipova E."/>
            <person name="Leigh N.D."/>
            <person name="Simon A."/>
            <person name="Yun M.H."/>
        </authorList>
    </citation>
    <scope>NUCLEOTIDE SEQUENCE</scope>
    <source>
        <strain evidence="1">20211129_DDA</strain>
        <tissue evidence="1">Liver</tissue>
    </source>
</reference>
<dbReference type="Proteomes" id="UP001066276">
    <property type="component" value="Chromosome 1_2"/>
</dbReference>
<accession>A0AAV7WFX5</accession>
<keyword evidence="2" id="KW-1185">Reference proteome</keyword>
<evidence type="ECO:0000313" key="1">
    <source>
        <dbReference type="EMBL" id="KAJ1211170.1"/>
    </source>
</evidence>
<dbReference type="AlphaFoldDB" id="A0AAV7WFX5"/>
<sequence length="76" mass="8726">MDHSLYPYKTLAFFQRLTNYGSADAENEKRCPIFLVPCFQAMEFDAYYLADYGIGIAIPQTAKDLVVRTILLIAWL</sequence>